<keyword evidence="3" id="KW-0812">Transmembrane</keyword>
<dbReference type="GO" id="GO:0016780">
    <property type="term" value="F:phosphotransferase activity, for other substituted phosphate groups"/>
    <property type="evidence" value="ECO:0007669"/>
    <property type="project" value="InterPro"/>
</dbReference>
<protein>
    <recommendedName>
        <fullName evidence="6">CDP-alcohol phosphatidyltransferase</fullName>
    </recommendedName>
</protein>
<reference evidence="4" key="1">
    <citation type="journal article" date="2023" name="Genome Biol. Evol.">
        <title>First Whole Genome Sequence and Flow Cytometry Genome Size Data for the Lichen-Forming Fungus Ramalina farinacea (Ascomycota).</title>
        <authorList>
            <person name="Llewellyn T."/>
            <person name="Mian S."/>
            <person name="Hill R."/>
            <person name="Leitch I.J."/>
            <person name="Gaya E."/>
        </authorList>
    </citation>
    <scope>NUCLEOTIDE SEQUENCE</scope>
    <source>
        <strain evidence="4">LIQ254RAFAR</strain>
    </source>
</reference>
<feature type="transmembrane region" description="Helical" evidence="3">
    <location>
        <begin position="82"/>
        <end position="104"/>
    </location>
</feature>
<proteinExistence type="inferred from homology"/>
<dbReference type="Proteomes" id="UP001161017">
    <property type="component" value="Unassembled WGS sequence"/>
</dbReference>
<feature type="transmembrane region" description="Helical" evidence="3">
    <location>
        <begin position="154"/>
        <end position="174"/>
    </location>
</feature>
<dbReference type="EMBL" id="JAPUFD010000003">
    <property type="protein sequence ID" value="MDI1486560.1"/>
    <property type="molecule type" value="Genomic_DNA"/>
</dbReference>
<keyword evidence="5" id="KW-1185">Reference proteome</keyword>
<evidence type="ECO:0000256" key="2">
    <source>
        <dbReference type="RuleBase" id="RU003750"/>
    </source>
</evidence>
<dbReference type="Pfam" id="PF01066">
    <property type="entry name" value="CDP-OH_P_transf"/>
    <property type="match status" value="1"/>
</dbReference>
<evidence type="ECO:0000313" key="4">
    <source>
        <dbReference type="EMBL" id="MDI1486560.1"/>
    </source>
</evidence>
<sequence length="214" mass="23668">MFDIRLRSLKDGLFNPLCQFIPSSISPGLITFLAFLSGLLSIYLASQRSILPSLLFWFLNRSLDCLDGALARHRNIASDLGGFLDLLADFWIYSLLPIGIAVGWDVSSSCLLSVAFLEATFHVNNFILFYVAAIAEKKANDQPARARTKELTSVMMRPAFVEGMESGVLFTLMLAFPNYIGMWCGLMAAAVGVGIGQRTYWVVNALRFPTPIKN</sequence>
<dbReference type="Gene3D" id="1.20.120.1760">
    <property type="match status" value="1"/>
</dbReference>
<dbReference type="InterPro" id="IPR000462">
    <property type="entry name" value="CDP-OH_P_trans"/>
</dbReference>
<evidence type="ECO:0008006" key="6">
    <source>
        <dbReference type="Google" id="ProtNLM"/>
    </source>
</evidence>
<dbReference type="PROSITE" id="PS00379">
    <property type="entry name" value="CDP_ALCOHOL_P_TRANSF"/>
    <property type="match status" value="1"/>
</dbReference>
<comment type="similarity">
    <text evidence="2">Belongs to the CDP-alcohol phosphatidyltransferase class-I family.</text>
</comment>
<keyword evidence="1 2" id="KW-0808">Transferase</keyword>
<evidence type="ECO:0000313" key="5">
    <source>
        <dbReference type="Proteomes" id="UP001161017"/>
    </source>
</evidence>
<keyword evidence="3" id="KW-1133">Transmembrane helix</keyword>
<organism evidence="4 5">
    <name type="scientific">Ramalina farinacea</name>
    <dbReference type="NCBI Taxonomy" id="258253"/>
    <lineage>
        <taxon>Eukaryota</taxon>
        <taxon>Fungi</taxon>
        <taxon>Dikarya</taxon>
        <taxon>Ascomycota</taxon>
        <taxon>Pezizomycotina</taxon>
        <taxon>Lecanoromycetes</taxon>
        <taxon>OSLEUM clade</taxon>
        <taxon>Lecanoromycetidae</taxon>
        <taxon>Lecanorales</taxon>
        <taxon>Lecanorineae</taxon>
        <taxon>Ramalinaceae</taxon>
        <taxon>Ramalina</taxon>
    </lineage>
</organism>
<dbReference type="GO" id="GO:0008654">
    <property type="term" value="P:phospholipid biosynthetic process"/>
    <property type="evidence" value="ECO:0007669"/>
    <property type="project" value="InterPro"/>
</dbReference>
<dbReference type="GO" id="GO:0016020">
    <property type="term" value="C:membrane"/>
    <property type="evidence" value="ECO:0007669"/>
    <property type="project" value="InterPro"/>
</dbReference>
<dbReference type="InterPro" id="IPR048254">
    <property type="entry name" value="CDP_ALCOHOL_P_TRANSF_CS"/>
</dbReference>
<name>A0AA43QLL6_9LECA</name>
<keyword evidence="3" id="KW-0472">Membrane</keyword>
<dbReference type="InterPro" id="IPR043130">
    <property type="entry name" value="CDP-OH_PTrfase_TM_dom"/>
</dbReference>
<dbReference type="AlphaFoldDB" id="A0AA43QLL6"/>
<feature type="transmembrane region" description="Helical" evidence="3">
    <location>
        <begin position="20"/>
        <end position="45"/>
    </location>
</feature>
<comment type="caution">
    <text evidence="4">The sequence shown here is derived from an EMBL/GenBank/DDBJ whole genome shotgun (WGS) entry which is preliminary data.</text>
</comment>
<gene>
    <name evidence="4" type="ORF">OHK93_005791</name>
</gene>
<feature type="transmembrane region" description="Helical" evidence="3">
    <location>
        <begin position="180"/>
        <end position="203"/>
    </location>
</feature>
<accession>A0AA43QLL6</accession>
<feature type="transmembrane region" description="Helical" evidence="3">
    <location>
        <begin position="110"/>
        <end position="133"/>
    </location>
</feature>
<evidence type="ECO:0000256" key="1">
    <source>
        <dbReference type="ARBA" id="ARBA00022679"/>
    </source>
</evidence>
<evidence type="ECO:0000256" key="3">
    <source>
        <dbReference type="SAM" id="Phobius"/>
    </source>
</evidence>